<gene>
    <name evidence="1" type="ORF">EZS27_033308</name>
</gene>
<evidence type="ECO:0000313" key="1">
    <source>
        <dbReference type="EMBL" id="KAA6316373.1"/>
    </source>
</evidence>
<dbReference type="InterPro" id="IPR052159">
    <property type="entry name" value="Competence_DNA_uptake"/>
</dbReference>
<reference evidence="1" key="1">
    <citation type="submission" date="2019-03" db="EMBL/GenBank/DDBJ databases">
        <title>Single cell metagenomics reveals metabolic interactions within the superorganism composed of flagellate Streblomastix strix and complex community of Bacteroidetes bacteria on its surface.</title>
        <authorList>
            <person name="Treitli S.C."/>
            <person name="Kolisko M."/>
            <person name="Husnik F."/>
            <person name="Keeling P."/>
            <person name="Hampl V."/>
        </authorList>
    </citation>
    <scope>NUCLEOTIDE SEQUENCE</scope>
    <source>
        <strain evidence="1">STM</strain>
    </source>
</reference>
<dbReference type="EMBL" id="SNRY01004903">
    <property type="protein sequence ID" value="KAA6316373.1"/>
    <property type="molecule type" value="Genomic_DNA"/>
</dbReference>
<dbReference type="Gene3D" id="3.60.15.10">
    <property type="entry name" value="Ribonuclease Z/Hydroxyacylglutathione hydrolase-like"/>
    <property type="match status" value="1"/>
</dbReference>
<evidence type="ECO:0008006" key="2">
    <source>
        <dbReference type="Google" id="ProtNLM"/>
    </source>
</evidence>
<dbReference type="InterPro" id="IPR036866">
    <property type="entry name" value="RibonucZ/Hydroxyglut_hydro"/>
</dbReference>
<proteinExistence type="predicted"/>
<organism evidence="1">
    <name type="scientific">termite gut metagenome</name>
    <dbReference type="NCBI Taxonomy" id="433724"/>
    <lineage>
        <taxon>unclassified sequences</taxon>
        <taxon>metagenomes</taxon>
        <taxon>organismal metagenomes</taxon>
    </lineage>
</organism>
<comment type="caution">
    <text evidence="1">The sequence shown here is derived from an EMBL/GenBank/DDBJ whole genome shotgun (WGS) entry which is preliminary data.</text>
</comment>
<accession>A0A5J4Q6V3</accession>
<dbReference type="AlphaFoldDB" id="A0A5J4Q6V3"/>
<dbReference type="PANTHER" id="PTHR30619:SF1">
    <property type="entry name" value="RECOMBINATION PROTEIN 2"/>
    <property type="match status" value="1"/>
</dbReference>
<protein>
    <recommendedName>
        <fullName evidence="2">Metallo-beta-lactamase domain-containing protein</fullName>
    </recommendedName>
</protein>
<dbReference type="SUPFAM" id="SSF56281">
    <property type="entry name" value="Metallo-hydrolase/oxidoreductase"/>
    <property type="match status" value="1"/>
</dbReference>
<dbReference type="PANTHER" id="PTHR30619">
    <property type="entry name" value="DNA INTERNALIZATION/COMPETENCE PROTEIN COMEC/REC2"/>
    <property type="match status" value="1"/>
</dbReference>
<sequence>MGFEIDILGVGENSKGGDAIVFRYGDLQSNEPNKQRVIVIDGGYSKNGEELYDTIKNIYNTNSIYFTILTHPDGDHVEGLKTLFAHDDLHIAHLIMSLPWNNQLLSKEYFKDKRITDNSLSERLKKTFSSAYELEQLARRKNVNVLEPEINAYDLEGGAKLTILSPSNNLYIQKMLESDKTPSACEDIRFFSESMDYLQKKDQMEDYYQGSCIKWYDDEPTTAINETSIIALFEYNDIRVLFTGDSGINGLNLALSNARQRSISLENLTIFMVPHHGSRKNMIPDLMSKINATYTFISSPKDGDPHHPSRRLVNKLKEFKHQVYATNGYRMCWGRNCPNRGWLSKQAVPYYSSMEINT</sequence>
<name>A0A5J4Q6V3_9ZZZZ</name>